<organism evidence="2 3">
    <name type="scientific">Sistotremastrum suecicum HHB10207 ss-3</name>
    <dbReference type="NCBI Taxonomy" id="1314776"/>
    <lineage>
        <taxon>Eukaryota</taxon>
        <taxon>Fungi</taxon>
        <taxon>Dikarya</taxon>
        <taxon>Basidiomycota</taxon>
        <taxon>Agaricomycotina</taxon>
        <taxon>Agaricomycetes</taxon>
        <taxon>Sistotremastrales</taxon>
        <taxon>Sistotremastraceae</taxon>
        <taxon>Sistotremastrum</taxon>
    </lineage>
</organism>
<reference evidence="2 3" key="1">
    <citation type="journal article" date="2016" name="Mol. Biol. Evol.">
        <title>Comparative Genomics of Early-Diverging Mushroom-Forming Fungi Provides Insights into the Origins of Lignocellulose Decay Capabilities.</title>
        <authorList>
            <person name="Nagy L.G."/>
            <person name="Riley R."/>
            <person name="Tritt A."/>
            <person name="Adam C."/>
            <person name="Daum C."/>
            <person name="Floudas D."/>
            <person name="Sun H."/>
            <person name="Yadav J.S."/>
            <person name="Pangilinan J."/>
            <person name="Larsson K.H."/>
            <person name="Matsuura K."/>
            <person name="Barry K."/>
            <person name="Labutti K."/>
            <person name="Kuo R."/>
            <person name="Ohm R.A."/>
            <person name="Bhattacharya S.S."/>
            <person name="Shirouzu T."/>
            <person name="Yoshinaga Y."/>
            <person name="Martin F.M."/>
            <person name="Grigoriev I.V."/>
            <person name="Hibbett D.S."/>
        </authorList>
    </citation>
    <scope>NUCLEOTIDE SEQUENCE [LARGE SCALE GENOMIC DNA]</scope>
    <source>
        <strain evidence="2 3">HHB10207 ss-3</strain>
    </source>
</reference>
<accession>A0A165YAR3</accession>
<feature type="compositionally biased region" description="Polar residues" evidence="1">
    <location>
        <begin position="469"/>
        <end position="484"/>
    </location>
</feature>
<name>A0A165YAR3_9AGAM</name>
<protein>
    <submittedName>
        <fullName evidence="2">Uncharacterized protein</fullName>
    </submittedName>
</protein>
<keyword evidence="3" id="KW-1185">Reference proteome</keyword>
<dbReference type="Proteomes" id="UP000076798">
    <property type="component" value="Unassembled WGS sequence"/>
</dbReference>
<feature type="compositionally biased region" description="Polar residues" evidence="1">
    <location>
        <begin position="377"/>
        <end position="395"/>
    </location>
</feature>
<evidence type="ECO:0000256" key="1">
    <source>
        <dbReference type="SAM" id="MobiDB-lite"/>
    </source>
</evidence>
<gene>
    <name evidence="2" type="ORF">SISSUDRAFT_1066452</name>
</gene>
<dbReference type="EMBL" id="KV428271">
    <property type="protein sequence ID" value="KZT33050.1"/>
    <property type="molecule type" value="Genomic_DNA"/>
</dbReference>
<feature type="region of interest" description="Disordered" evidence="1">
    <location>
        <begin position="301"/>
        <end position="354"/>
    </location>
</feature>
<proteinExistence type="predicted"/>
<feature type="compositionally biased region" description="Basic and acidic residues" evidence="1">
    <location>
        <begin position="312"/>
        <end position="327"/>
    </location>
</feature>
<evidence type="ECO:0000313" key="3">
    <source>
        <dbReference type="Proteomes" id="UP000076798"/>
    </source>
</evidence>
<feature type="region of interest" description="Disordered" evidence="1">
    <location>
        <begin position="271"/>
        <end position="290"/>
    </location>
</feature>
<sequence length="582" mass="63956">MTENWAVPRSPPINSPSNPDAHAWHAKEPIVFYRRGGQIGIPLVDHGYGKAGALTGGHEVLVDEDAEYYQPESIMLAFQWQGWGDGYGHSINLYGCQKAYVAWEIYCQTFTHFHFGANNPNPIPHTKIENLLLISLTNIAEGIWQVNFEPMMPSPRASLQPPVMRPNQKRSHDNRLIRISNTGAPYPQESIVRPRPSGDKSARMVPRAIGAAHSAQASQLGPPPGGFMGTTLIPSAGELLSEGISKEHADEDSWPANNSVHPALHVNHWPQDTLPVPSTDHQRDLNGPNDMISAVHATTWPASRTFPNPAPDEGHEKRQSEQPRDGDQGYLQDLRVVQRKPSETSVTTSKETAEATQNHYQVWNLKTLKKSKRGTRYRSQTESLGNPVTNSSNEISFELVPHSQFETSATRSGSRNKPPSTATATQPILPDTQVHHSSTPSAPRPGVSSPKYETRNPPGTPALQRPGYPSTSNVSNPQPVFPESSTWMHELPASAAENVMNEDSEGPSSAEVQHAHAVLLREQQAKLRRAQHSHNLAMSNWMSLNAGGGQAEQAIPQNWGGYNWSDAHAQALFTNDSNTLTQ</sequence>
<feature type="compositionally biased region" description="Polar residues" evidence="1">
    <location>
        <begin position="404"/>
        <end position="426"/>
    </location>
</feature>
<dbReference type="AlphaFoldDB" id="A0A165YAR3"/>
<feature type="region of interest" description="Disordered" evidence="1">
    <location>
        <begin position="371"/>
        <end position="484"/>
    </location>
</feature>
<feature type="compositionally biased region" description="Polar residues" evidence="1">
    <location>
        <begin position="343"/>
        <end position="354"/>
    </location>
</feature>
<feature type="region of interest" description="Disordered" evidence="1">
    <location>
        <begin position="1"/>
        <end position="21"/>
    </location>
</feature>
<evidence type="ECO:0000313" key="2">
    <source>
        <dbReference type="EMBL" id="KZT33050.1"/>
    </source>
</evidence>